<evidence type="ECO:0000256" key="5">
    <source>
        <dbReference type="ARBA" id="ARBA00022692"/>
    </source>
</evidence>
<evidence type="ECO:0000313" key="17">
    <source>
        <dbReference type="EMBL" id="MBC2666314.1"/>
    </source>
</evidence>
<dbReference type="Gene3D" id="2.40.170.20">
    <property type="entry name" value="TonB-dependent receptor, beta-barrel domain"/>
    <property type="match status" value="1"/>
</dbReference>
<keyword evidence="9 11" id="KW-0472">Membrane</keyword>
<comment type="subcellular location">
    <subcellularLocation>
        <location evidence="1 11">Cell outer membrane</location>
        <topology evidence="1 11">Multi-pass membrane protein</topology>
    </subcellularLocation>
</comment>
<evidence type="ECO:0000256" key="3">
    <source>
        <dbReference type="ARBA" id="ARBA00022452"/>
    </source>
</evidence>
<dbReference type="PROSITE" id="PS52016">
    <property type="entry name" value="TONB_DEPENDENT_REC_3"/>
    <property type="match status" value="1"/>
</dbReference>
<dbReference type="RefSeq" id="WP_185664620.1">
    <property type="nucleotide sequence ID" value="NZ_JACLAW010000009.1"/>
</dbReference>
<dbReference type="GO" id="GO:0006826">
    <property type="term" value="P:iron ion transport"/>
    <property type="evidence" value="ECO:0007669"/>
    <property type="project" value="UniProtKB-KW"/>
</dbReference>
<dbReference type="GO" id="GO:0009279">
    <property type="term" value="C:cell outer membrane"/>
    <property type="evidence" value="ECO:0007669"/>
    <property type="project" value="UniProtKB-SubCell"/>
</dbReference>
<dbReference type="EMBL" id="JACLAW010000009">
    <property type="protein sequence ID" value="MBC2666314.1"/>
    <property type="molecule type" value="Genomic_DNA"/>
</dbReference>
<feature type="domain" description="TonB-dependent receptor-like beta-barrel" evidence="15">
    <location>
        <begin position="257"/>
        <end position="765"/>
    </location>
</feature>
<keyword evidence="14" id="KW-0732">Signal</keyword>
<evidence type="ECO:0000256" key="9">
    <source>
        <dbReference type="ARBA" id="ARBA00023136"/>
    </source>
</evidence>
<evidence type="ECO:0000256" key="6">
    <source>
        <dbReference type="ARBA" id="ARBA00023004"/>
    </source>
</evidence>
<proteinExistence type="inferred from homology"/>
<keyword evidence="10 11" id="KW-0998">Cell outer membrane</keyword>
<keyword evidence="4" id="KW-0410">Iron transport</keyword>
<keyword evidence="2 11" id="KW-0813">Transport</keyword>
<evidence type="ECO:0000256" key="1">
    <source>
        <dbReference type="ARBA" id="ARBA00004571"/>
    </source>
</evidence>
<evidence type="ECO:0000256" key="8">
    <source>
        <dbReference type="ARBA" id="ARBA00023077"/>
    </source>
</evidence>
<dbReference type="Proteomes" id="UP000566813">
    <property type="component" value="Unassembled WGS sequence"/>
</dbReference>
<dbReference type="PANTHER" id="PTHR32552">
    <property type="entry name" value="FERRICHROME IRON RECEPTOR-RELATED"/>
    <property type="match status" value="1"/>
</dbReference>
<evidence type="ECO:0000259" key="15">
    <source>
        <dbReference type="Pfam" id="PF00593"/>
    </source>
</evidence>
<evidence type="ECO:0000259" key="16">
    <source>
        <dbReference type="Pfam" id="PF07715"/>
    </source>
</evidence>
<organism evidence="17 18">
    <name type="scientific">Novosphingobium flavum</name>
    <dbReference type="NCBI Taxonomy" id="1778672"/>
    <lineage>
        <taxon>Bacteria</taxon>
        <taxon>Pseudomonadati</taxon>
        <taxon>Pseudomonadota</taxon>
        <taxon>Alphaproteobacteria</taxon>
        <taxon>Sphingomonadales</taxon>
        <taxon>Sphingomonadaceae</taxon>
        <taxon>Novosphingobium</taxon>
    </lineage>
</organism>
<keyword evidence="8 12" id="KW-0798">TonB box</keyword>
<dbReference type="PANTHER" id="PTHR32552:SF81">
    <property type="entry name" value="TONB-DEPENDENT OUTER MEMBRANE RECEPTOR"/>
    <property type="match status" value="1"/>
</dbReference>
<sequence>MMARTFRTTLAVGVAFAALNVMAGPALAQDAPAETNLDSQEIIVTATKTETVASKTPIALSVFKGDDLTKRGVVSVADLQNVAPALNVGSAARGANITIRGVGTTDITSKGEQGVSFNIDGVPTGVPQIMSLGFLDLERVEVLRGPQGTLYGKSSTGGAINLITAKPKDTLEASASVELGNFNTRRGEAMVNIPLGDTFAVRAAAVINNRDGYILPTINAPVAGSSQRPLKDENNWMTRLTGLARLGDLGDITLSGTFGHVGGAGSNGEVLWYRALGQNMVANKAARTVYYNPYATGVDDNFSNITGIVNLDLGGVKVTYTGAHIHLDTNDNPSPSVTDPAGSGGIPNYTWTQYQSWVNNDSHEIRFSNAQPGRLTWVLGANYVKETINEIDLNWQTQAGTISLPDGTPNNPNDNPKYFCATPNFDYQCNSPNPQIIGPSTHQSKGVFGQASFAVSETIKLTAGGRYSDDKSSRNYTIAAGPAPGADYWSGANGLPCRPGNPCIGTKGLGLSQSGKFTWRLGIDFTPAPNQLIYASVATGYKGGSFNDFDPTTKTTKAYGPESLIAYEIGYKGRPVANLQFNSALYYYDYKHYQLTGATFIAPSVTGGPPVVVIFTTTPPAKFYGWENELTWTPTSNDTLNLSFALAGGEFGKGAKAGFLFLNQVSWEGKRPDSLATFSGTASYEHRFELANGGNIAARIGTKFSNGYFLSDLGGQPGGDPTQATTGYSTPPQQYRQGGFTRTDVNLGYTSENGKLSLSAYVRNIENKFQFIGAPNGMGTGSNDRVFARVSDPRTFGVRLGVKY</sequence>
<dbReference type="InterPro" id="IPR012910">
    <property type="entry name" value="Plug_dom"/>
</dbReference>
<evidence type="ECO:0000256" key="2">
    <source>
        <dbReference type="ARBA" id="ARBA00022448"/>
    </source>
</evidence>
<protein>
    <submittedName>
        <fullName evidence="17">TonB-dependent receptor</fullName>
    </submittedName>
</protein>
<keyword evidence="17" id="KW-0675">Receptor</keyword>
<dbReference type="SUPFAM" id="SSF56935">
    <property type="entry name" value="Porins"/>
    <property type="match status" value="1"/>
</dbReference>
<dbReference type="Pfam" id="PF00593">
    <property type="entry name" value="TonB_dep_Rec_b-barrel"/>
    <property type="match status" value="1"/>
</dbReference>
<keyword evidence="3 11" id="KW-1134">Transmembrane beta strand</keyword>
<evidence type="ECO:0000313" key="18">
    <source>
        <dbReference type="Proteomes" id="UP000566813"/>
    </source>
</evidence>
<gene>
    <name evidence="17" type="ORF">H7F51_12365</name>
</gene>
<accession>A0A7X1KM70</accession>
<evidence type="ECO:0000256" key="4">
    <source>
        <dbReference type="ARBA" id="ARBA00022496"/>
    </source>
</evidence>
<evidence type="ECO:0000256" key="14">
    <source>
        <dbReference type="SAM" id="SignalP"/>
    </source>
</evidence>
<evidence type="ECO:0000256" key="10">
    <source>
        <dbReference type="ARBA" id="ARBA00023237"/>
    </source>
</evidence>
<comment type="caution">
    <text evidence="17">The sequence shown here is derived from an EMBL/GenBank/DDBJ whole genome shotgun (WGS) entry which is preliminary data.</text>
</comment>
<feature type="compositionally biased region" description="Polar residues" evidence="13">
    <location>
        <begin position="722"/>
        <end position="736"/>
    </location>
</feature>
<feature type="domain" description="TonB-dependent receptor plug" evidence="16">
    <location>
        <begin position="54"/>
        <end position="159"/>
    </location>
</feature>
<name>A0A7X1KM70_9SPHN</name>
<keyword evidence="7" id="KW-0406">Ion transport</keyword>
<evidence type="ECO:0000256" key="11">
    <source>
        <dbReference type="PROSITE-ProRule" id="PRU01360"/>
    </source>
</evidence>
<dbReference type="InterPro" id="IPR039426">
    <property type="entry name" value="TonB-dep_rcpt-like"/>
</dbReference>
<feature type="chain" id="PRO_5031316876" evidence="14">
    <location>
        <begin position="29"/>
        <end position="804"/>
    </location>
</feature>
<feature type="signal peptide" evidence="14">
    <location>
        <begin position="1"/>
        <end position="28"/>
    </location>
</feature>
<evidence type="ECO:0000256" key="12">
    <source>
        <dbReference type="RuleBase" id="RU003357"/>
    </source>
</evidence>
<keyword evidence="5 11" id="KW-0812">Transmembrane</keyword>
<dbReference type="InterPro" id="IPR036942">
    <property type="entry name" value="Beta-barrel_TonB_sf"/>
</dbReference>
<dbReference type="AlphaFoldDB" id="A0A7X1KM70"/>
<evidence type="ECO:0000256" key="7">
    <source>
        <dbReference type="ARBA" id="ARBA00023065"/>
    </source>
</evidence>
<keyword evidence="18" id="KW-1185">Reference proteome</keyword>
<comment type="similarity">
    <text evidence="11 12">Belongs to the TonB-dependent receptor family.</text>
</comment>
<reference evidence="17 18" key="1">
    <citation type="submission" date="2020-08" db="EMBL/GenBank/DDBJ databases">
        <title>The genome sequence of type strain Novosphingobium flavum NBRC 111647.</title>
        <authorList>
            <person name="Liu Y."/>
        </authorList>
    </citation>
    <scope>NUCLEOTIDE SEQUENCE [LARGE SCALE GENOMIC DNA]</scope>
    <source>
        <strain evidence="17 18">NBRC 111647</strain>
    </source>
</reference>
<feature type="region of interest" description="Disordered" evidence="13">
    <location>
        <begin position="715"/>
        <end position="737"/>
    </location>
</feature>
<dbReference type="InterPro" id="IPR000531">
    <property type="entry name" value="Beta-barrel_TonB"/>
</dbReference>
<dbReference type="Pfam" id="PF07715">
    <property type="entry name" value="Plug"/>
    <property type="match status" value="1"/>
</dbReference>
<evidence type="ECO:0000256" key="13">
    <source>
        <dbReference type="SAM" id="MobiDB-lite"/>
    </source>
</evidence>
<keyword evidence="6" id="KW-0408">Iron</keyword>